<evidence type="ECO:0000256" key="1">
    <source>
        <dbReference type="ARBA" id="ARBA00005896"/>
    </source>
</evidence>
<dbReference type="EMBL" id="NJIH01000006">
    <property type="protein sequence ID" value="OWT60199.1"/>
    <property type="molecule type" value="Genomic_DNA"/>
</dbReference>
<name>A0A225MN46_9BURK</name>
<dbReference type="GO" id="GO:0000908">
    <property type="term" value="F:taurine dioxygenase activity"/>
    <property type="evidence" value="ECO:0007669"/>
    <property type="project" value="TreeGrafter"/>
</dbReference>
<dbReference type="GO" id="GO:0006790">
    <property type="term" value="P:sulfur compound metabolic process"/>
    <property type="evidence" value="ECO:0007669"/>
    <property type="project" value="TreeGrafter"/>
</dbReference>
<keyword evidence="6" id="KW-0175">Coiled coil</keyword>
<dbReference type="PANTHER" id="PTHR30468">
    <property type="entry name" value="ALPHA-KETOGLUTARATE-DEPENDENT SULFONATE DIOXYGENASE"/>
    <property type="match status" value="1"/>
</dbReference>
<comment type="similarity">
    <text evidence="1">Belongs to the TfdA dioxygenase family.</text>
</comment>
<dbReference type="Pfam" id="PF02668">
    <property type="entry name" value="TauD"/>
    <property type="match status" value="1"/>
</dbReference>
<evidence type="ECO:0000313" key="8">
    <source>
        <dbReference type="EMBL" id="OWT60199.1"/>
    </source>
</evidence>
<reference evidence="9" key="1">
    <citation type="submission" date="2017-06" db="EMBL/GenBank/DDBJ databases">
        <title>Herbaspirillum phytohormonus sp. nov., isolated from the root nodule of Robinia pseudoacacia in lead-zinc mine.</title>
        <authorList>
            <person name="Fan M."/>
            <person name="Lin Y."/>
        </authorList>
    </citation>
    <scope>NUCLEOTIDE SEQUENCE [LARGE SCALE GENOMIC DNA]</scope>
    <source>
        <strain evidence="9">SC-089</strain>
    </source>
</reference>
<dbReference type="PANTHER" id="PTHR30468:SF1">
    <property type="entry name" value="ALPHA-KETOGLUTARATE-DEPENDENT SULFONATE DIOXYGENASE"/>
    <property type="match status" value="1"/>
</dbReference>
<dbReference type="Gene3D" id="3.60.130.10">
    <property type="entry name" value="Clavaminate synthase-like"/>
    <property type="match status" value="1"/>
</dbReference>
<keyword evidence="3 8" id="KW-0223">Dioxygenase</keyword>
<comment type="caution">
    <text evidence="8">The sequence shown here is derived from an EMBL/GenBank/DDBJ whole genome shotgun (WGS) entry which is preliminary data.</text>
</comment>
<dbReference type="InterPro" id="IPR051323">
    <property type="entry name" value="AtsK-like"/>
</dbReference>
<dbReference type="SUPFAM" id="SSF51197">
    <property type="entry name" value="Clavaminate synthase-like"/>
    <property type="match status" value="1"/>
</dbReference>
<keyword evidence="2" id="KW-0479">Metal-binding</keyword>
<dbReference type="InterPro" id="IPR042098">
    <property type="entry name" value="TauD-like_sf"/>
</dbReference>
<keyword evidence="4" id="KW-0560">Oxidoreductase</keyword>
<proteinExistence type="inferred from homology"/>
<organism evidence="8 9">
    <name type="scientific">Candidimonas nitroreducens</name>
    <dbReference type="NCBI Taxonomy" id="683354"/>
    <lineage>
        <taxon>Bacteria</taxon>
        <taxon>Pseudomonadati</taxon>
        <taxon>Pseudomonadota</taxon>
        <taxon>Betaproteobacteria</taxon>
        <taxon>Burkholderiales</taxon>
        <taxon>Alcaligenaceae</taxon>
        <taxon>Candidimonas</taxon>
    </lineage>
</organism>
<feature type="domain" description="TauD/TfdA-like" evidence="7">
    <location>
        <begin position="11"/>
        <end position="287"/>
    </location>
</feature>
<dbReference type="GO" id="GO:0005737">
    <property type="term" value="C:cytoplasm"/>
    <property type="evidence" value="ECO:0007669"/>
    <property type="project" value="TreeGrafter"/>
</dbReference>
<accession>A0A225MN46</accession>
<evidence type="ECO:0000256" key="5">
    <source>
        <dbReference type="ARBA" id="ARBA00023004"/>
    </source>
</evidence>
<dbReference type="GO" id="GO:0046872">
    <property type="term" value="F:metal ion binding"/>
    <property type="evidence" value="ECO:0007669"/>
    <property type="project" value="UniProtKB-KW"/>
</dbReference>
<sequence length="294" mass="33586">MGELKMPIELRTLAEHVGAEVLGIDLSKTLEPRQAEELNDAFNTHGVLLFRKQSLTPEQHIGFSRNFGSLEVHVLRQYLLTNHPEILVISNVLEDGKQIGINDAGQYWHTDLSYKEVPSKGSVLYAKRIPFSGNDKTYGDTCYVSTAAAYDALLPNEQAQLAGLKAMHRYEARYERLRQQNESRQQLTEKQKQEVPPVVHPVIRTHPYTGRRCLYVNEGFTTGIAGMSLEDSNRLLQKLFNHCTQEKFMYRHKWQVGDVLMWDNCSTQHFAIADYGIDQPRLMHRTTITGTAVQ</sequence>
<evidence type="ECO:0000256" key="6">
    <source>
        <dbReference type="SAM" id="Coils"/>
    </source>
</evidence>
<evidence type="ECO:0000313" key="9">
    <source>
        <dbReference type="Proteomes" id="UP000214603"/>
    </source>
</evidence>
<dbReference type="InterPro" id="IPR003819">
    <property type="entry name" value="TauD/TfdA-like"/>
</dbReference>
<keyword evidence="9" id="KW-1185">Reference proteome</keyword>
<feature type="coiled-coil region" evidence="6">
    <location>
        <begin position="167"/>
        <end position="194"/>
    </location>
</feature>
<gene>
    <name evidence="8" type="ORF">CEY11_11070</name>
</gene>
<evidence type="ECO:0000256" key="2">
    <source>
        <dbReference type="ARBA" id="ARBA00022723"/>
    </source>
</evidence>
<protein>
    <submittedName>
        <fullName evidence="8">Taurine dioxygenase</fullName>
    </submittedName>
</protein>
<dbReference type="AlphaFoldDB" id="A0A225MN46"/>
<evidence type="ECO:0000259" key="7">
    <source>
        <dbReference type="Pfam" id="PF02668"/>
    </source>
</evidence>
<evidence type="ECO:0000256" key="4">
    <source>
        <dbReference type="ARBA" id="ARBA00023002"/>
    </source>
</evidence>
<evidence type="ECO:0000256" key="3">
    <source>
        <dbReference type="ARBA" id="ARBA00022964"/>
    </source>
</evidence>
<dbReference type="Proteomes" id="UP000214603">
    <property type="component" value="Unassembled WGS sequence"/>
</dbReference>
<keyword evidence="5" id="KW-0408">Iron</keyword>